<reference evidence="3" key="2">
    <citation type="submission" date="2017-02" db="EMBL/GenBank/DDBJ databases">
        <title>Sunflower complete genome.</title>
        <authorList>
            <person name="Langlade N."/>
            <person name="Munos S."/>
        </authorList>
    </citation>
    <scope>NUCLEOTIDE SEQUENCE [LARGE SCALE GENOMIC DNA]</scope>
    <source>
        <tissue evidence="3">Leaves</tissue>
    </source>
</reference>
<dbReference type="InParanoid" id="A0A251UWT8"/>
<evidence type="ECO:0000256" key="1">
    <source>
        <dbReference type="SAM" id="Phobius"/>
    </source>
</evidence>
<accession>A0A251UWT8</accession>
<dbReference type="Gramene" id="mRNA:HanXRQr2_Chr04g0142381">
    <property type="protein sequence ID" value="mRNA:HanXRQr2_Chr04g0142381"/>
    <property type="gene ID" value="HanXRQr2_Chr04g0142381"/>
</dbReference>
<dbReference type="EMBL" id="MNCJ02000319">
    <property type="protein sequence ID" value="KAF5808170.1"/>
    <property type="molecule type" value="Genomic_DNA"/>
</dbReference>
<name>A0A251UWT8_HELAN</name>
<keyword evidence="4" id="KW-1185">Reference proteome</keyword>
<dbReference type="AlphaFoldDB" id="A0A251UWT8"/>
<protein>
    <submittedName>
        <fullName evidence="2">Cation/H+ exchanger, CPA1 family, na+/H+ exchanger NHX -type</fullName>
    </submittedName>
    <submittedName>
        <fullName evidence="3">Putative cation/H+ exchanger, CPA1 family, Na+/H+ exchanger NHX-type</fullName>
    </submittedName>
</protein>
<organism evidence="3 4">
    <name type="scientific">Helianthus annuus</name>
    <name type="common">Common sunflower</name>
    <dbReference type="NCBI Taxonomy" id="4232"/>
    <lineage>
        <taxon>Eukaryota</taxon>
        <taxon>Viridiplantae</taxon>
        <taxon>Streptophyta</taxon>
        <taxon>Embryophyta</taxon>
        <taxon>Tracheophyta</taxon>
        <taxon>Spermatophyta</taxon>
        <taxon>Magnoliopsida</taxon>
        <taxon>eudicotyledons</taxon>
        <taxon>Gunneridae</taxon>
        <taxon>Pentapetalae</taxon>
        <taxon>asterids</taxon>
        <taxon>campanulids</taxon>
        <taxon>Asterales</taxon>
        <taxon>Asteraceae</taxon>
        <taxon>Asteroideae</taxon>
        <taxon>Heliantheae alliance</taxon>
        <taxon>Heliantheae</taxon>
        <taxon>Helianthus</taxon>
    </lineage>
</organism>
<proteinExistence type="predicted"/>
<gene>
    <name evidence="3" type="ORF">HannXRQ_Chr04g0097481</name>
    <name evidence="2" type="ORF">HanXRQr2_Chr04g0142381</name>
</gene>
<feature type="transmembrane region" description="Helical" evidence="1">
    <location>
        <begin position="9"/>
        <end position="27"/>
    </location>
</feature>
<evidence type="ECO:0000313" key="4">
    <source>
        <dbReference type="Proteomes" id="UP000215914"/>
    </source>
</evidence>
<keyword evidence="1" id="KW-0472">Membrane</keyword>
<evidence type="ECO:0000313" key="3">
    <source>
        <dbReference type="EMBL" id="OTG27202.1"/>
    </source>
</evidence>
<evidence type="ECO:0000313" key="2">
    <source>
        <dbReference type="EMBL" id="KAF5808170.1"/>
    </source>
</evidence>
<keyword evidence="1" id="KW-0812">Transmembrane</keyword>
<reference evidence="2 4" key="1">
    <citation type="journal article" date="2017" name="Nature">
        <title>The sunflower genome provides insights into oil metabolism, flowering and Asterid evolution.</title>
        <authorList>
            <person name="Badouin H."/>
            <person name="Gouzy J."/>
            <person name="Grassa C.J."/>
            <person name="Murat F."/>
            <person name="Staton S.E."/>
            <person name="Cottret L."/>
            <person name="Lelandais-Briere C."/>
            <person name="Owens G.L."/>
            <person name="Carrere S."/>
            <person name="Mayjonade B."/>
            <person name="Legrand L."/>
            <person name="Gill N."/>
            <person name="Kane N.C."/>
            <person name="Bowers J.E."/>
            <person name="Hubner S."/>
            <person name="Bellec A."/>
            <person name="Berard A."/>
            <person name="Berges H."/>
            <person name="Blanchet N."/>
            <person name="Boniface M.C."/>
            <person name="Brunel D."/>
            <person name="Catrice O."/>
            <person name="Chaidir N."/>
            <person name="Claudel C."/>
            <person name="Donnadieu C."/>
            <person name="Faraut T."/>
            <person name="Fievet G."/>
            <person name="Helmstetter N."/>
            <person name="King M."/>
            <person name="Knapp S.J."/>
            <person name="Lai Z."/>
            <person name="Le Paslier M.C."/>
            <person name="Lippi Y."/>
            <person name="Lorenzon L."/>
            <person name="Mandel J.R."/>
            <person name="Marage G."/>
            <person name="Marchand G."/>
            <person name="Marquand E."/>
            <person name="Bret-Mestries E."/>
            <person name="Morien E."/>
            <person name="Nambeesan S."/>
            <person name="Nguyen T."/>
            <person name="Pegot-Espagnet P."/>
            <person name="Pouilly N."/>
            <person name="Raftis F."/>
            <person name="Sallet E."/>
            <person name="Schiex T."/>
            <person name="Thomas J."/>
            <person name="Vandecasteele C."/>
            <person name="Vares D."/>
            <person name="Vear F."/>
            <person name="Vautrin S."/>
            <person name="Crespi M."/>
            <person name="Mangin B."/>
            <person name="Burke J.M."/>
            <person name="Salse J."/>
            <person name="Munos S."/>
            <person name="Vincourt P."/>
            <person name="Rieseberg L.H."/>
            <person name="Langlade N.B."/>
        </authorList>
    </citation>
    <scope>NUCLEOTIDE SEQUENCE [LARGE SCALE GENOMIC DNA]</scope>
    <source>
        <strain evidence="4">cv. SF193</strain>
        <tissue evidence="2">Leaves</tissue>
    </source>
</reference>
<dbReference type="EMBL" id="CM007893">
    <property type="protein sequence ID" value="OTG27202.1"/>
    <property type="molecule type" value="Genomic_DNA"/>
</dbReference>
<keyword evidence="1" id="KW-1133">Transmembrane helix</keyword>
<sequence length="53" mass="6081">MILLDCRHAFATMSFIAEIFIFMYVGMDALDVEKWKFVKDSPRNSFGASAVLF</sequence>
<dbReference type="Proteomes" id="UP000215914">
    <property type="component" value="Chromosome 4"/>
</dbReference>
<reference evidence="2" key="3">
    <citation type="submission" date="2020-06" db="EMBL/GenBank/DDBJ databases">
        <title>Helianthus annuus Genome sequencing and assembly Release 2.</title>
        <authorList>
            <person name="Gouzy J."/>
            <person name="Langlade N."/>
            <person name="Munos S."/>
        </authorList>
    </citation>
    <scope>NUCLEOTIDE SEQUENCE</scope>
    <source>
        <tissue evidence="2">Leaves</tissue>
    </source>
</reference>